<feature type="non-terminal residue" evidence="1">
    <location>
        <position position="31"/>
    </location>
</feature>
<protein>
    <recommendedName>
        <fullName evidence="3">Myb/SANT-like domain-containing protein</fullName>
    </recommendedName>
</protein>
<sequence length="31" mass="3618">MLSGKDNSGFGWDEHRQKVLAEDVVWYSYIS</sequence>
<organism evidence="1 2">
    <name type="scientific">Gossypium laxum</name>
    <dbReference type="NCBI Taxonomy" id="34288"/>
    <lineage>
        <taxon>Eukaryota</taxon>
        <taxon>Viridiplantae</taxon>
        <taxon>Streptophyta</taxon>
        <taxon>Embryophyta</taxon>
        <taxon>Tracheophyta</taxon>
        <taxon>Spermatophyta</taxon>
        <taxon>Magnoliopsida</taxon>
        <taxon>eudicotyledons</taxon>
        <taxon>Gunneridae</taxon>
        <taxon>Pentapetalae</taxon>
        <taxon>rosids</taxon>
        <taxon>malvids</taxon>
        <taxon>Malvales</taxon>
        <taxon>Malvaceae</taxon>
        <taxon>Malvoideae</taxon>
        <taxon>Gossypium</taxon>
    </lineage>
</organism>
<evidence type="ECO:0000313" key="1">
    <source>
        <dbReference type="EMBL" id="MBA0730789.1"/>
    </source>
</evidence>
<gene>
    <name evidence="1" type="ORF">Golax_025706</name>
</gene>
<dbReference type="AlphaFoldDB" id="A0A7J9B535"/>
<evidence type="ECO:0000313" key="2">
    <source>
        <dbReference type="Proteomes" id="UP000593574"/>
    </source>
</evidence>
<reference evidence="1 2" key="1">
    <citation type="journal article" date="2019" name="Genome Biol. Evol.">
        <title>Insights into the evolution of the New World diploid cottons (Gossypium, subgenus Houzingenia) based on genome sequencing.</title>
        <authorList>
            <person name="Grover C.E."/>
            <person name="Arick M.A. 2nd"/>
            <person name="Thrash A."/>
            <person name="Conover J.L."/>
            <person name="Sanders W.S."/>
            <person name="Peterson D.G."/>
            <person name="Frelichowski J.E."/>
            <person name="Scheffler J.A."/>
            <person name="Scheffler B.E."/>
            <person name="Wendel J.F."/>
        </authorList>
    </citation>
    <scope>NUCLEOTIDE SEQUENCE [LARGE SCALE GENOMIC DNA]</scope>
    <source>
        <strain evidence="1">4</strain>
        <tissue evidence="1">Leaf</tissue>
    </source>
</reference>
<keyword evidence="2" id="KW-1185">Reference proteome</keyword>
<comment type="caution">
    <text evidence="1">The sequence shown here is derived from an EMBL/GenBank/DDBJ whole genome shotgun (WGS) entry which is preliminary data.</text>
</comment>
<accession>A0A7J9B535</accession>
<dbReference type="EMBL" id="JABEZV010447403">
    <property type="protein sequence ID" value="MBA0730789.1"/>
    <property type="molecule type" value="Genomic_DNA"/>
</dbReference>
<dbReference type="Proteomes" id="UP000593574">
    <property type="component" value="Unassembled WGS sequence"/>
</dbReference>
<proteinExistence type="predicted"/>
<evidence type="ECO:0008006" key="3">
    <source>
        <dbReference type="Google" id="ProtNLM"/>
    </source>
</evidence>
<name>A0A7J9B535_9ROSI</name>